<keyword evidence="4 5" id="KW-0472">Membrane</keyword>
<accession>A0ABD6CPZ1</accession>
<evidence type="ECO:0000313" key="8">
    <source>
        <dbReference type="Proteomes" id="UP001597085"/>
    </source>
</evidence>
<dbReference type="EMBL" id="JBHUDK010000012">
    <property type="protein sequence ID" value="MFD1600140.1"/>
    <property type="molecule type" value="Genomic_DNA"/>
</dbReference>
<dbReference type="NCBIfam" id="TIGR00367">
    <property type="entry name" value="calcium/sodium antiporter"/>
    <property type="match status" value="1"/>
</dbReference>
<feature type="domain" description="Sodium/calcium exchanger membrane region" evidence="6">
    <location>
        <begin position="8"/>
        <end position="148"/>
    </location>
</feature>
<feature type="transmembrane region" description="Helical" evidence="5">
    <location>
        <begin position="278"/>
        <end position="296"/>
    </location>
</feature>
<dbReference type="PANTHER" id="PTHR10846:SF8">
    <property type="entry name" value="INNER MEMBRANE PROTEIN YRBG"/>
    <property type="match status" value="1"/>
</dbReference>
<evidence type="ECO:0000256" key="5">
    <source>
        <dbReference type="SAM" id="Phobius"/>
    </source>
</evidence>
<dbReference type="RefSeq" id="WP_256421192.1">
    <property type="nucleotide sequence ID" value="NZ_JANHDI010000006.1"/>
</dbReference>
<keyword evidence="3 5" id="KW-1133">Transmembrane helix</keyword>
<dbReference type="InterPro" id="IPR004837">
    <property type="entry name" value="NaCa_Exmemb"/>
</dbReference>
<evidence type="ECO:0000313" key="7">
    <source>
        <dbReference type="EMBL" id="MFD1600140.1"/>
    </source>
</evidence>
<feature type="transmembrane region" description="Helical" evidence="5">
    <location>
        <begin position="130"/>
        <end position="148"/>
    </location>
</feature>
<reference evidence="7 8" key="1">
    <citation type="journal article" date="2019" name="Int. J. Syst. Evol. Microbiol.">
        <title>The Global Catalogue of Microorganisms (GCM) 10K type strain sequencing project: providing services to taxonomists for standard genome sequencing and annotation.</title>
        <authorList>
            <consortium name="The Broad Institute Genomics Platform"/>
            <consortium name="The Broad Institute Genome Sequencing Center for Infectious Disease"/>
            <person name="Wu L."/>
            <person name="Ma J."/>
        </authorList>
    </citation>
    <scope>NUCLEOTIDE SEQUENCE [LARGE SCALE GENOMIC DNA]</scope>
    <source>
        <strain evidence="7 8">CGMCC 1.12121</strain>
    </source>
</reference>
<dbReference type="AlphaFoldDB" id="A0ABD6CPZ1"/>
<dbReference type="Gene3D" id="1.20.1420.30">
    <property type="entry name" value="NCX, central ion-binding region"/>
    <property type="match status" value="2"/>
</dbReference>
<feature type="transmembrane region" description="Helical" evidence="5">
    <location>
        <begin position="107"/>
        <end position="124"/>
    </location>
</feature>
<feature type="transmembrane region" description="Helical" evidence="5">
    <location>
        <begin position="183"/>
        <end position="205"/>
    </location>
</feature>
<evidence type="ECO:0000256" key="2">
    <source>
        <dbReference type="ARBA" id="ARBA00022692"/>
    </source>
</evidence>
<comment type="subcellular location">
    <subcellularLocation>
        <location evidence="1">Membrane</location>
        <topology evidence="1">Multi-pass membrane protein</topology>
    </subcellularLocation>
</comment>
<dbReference type="InterPro" id="IPR044880">
    <property type="entry name" value="NCX_ion-bd_dom_sf"/>
</dbReference>
<comment type="caution">
    <text evidence="7">The sequence shown here is derived from an EMBL/GenBank/DDBJ whole genome shotgun (WGS) entry which is preliminary data.</text>
</comment>
<organism evidence="7 8">
    <name type="scientific">Halobellus rarus</name>
    <dbReference type="NCBI Taxonomy" id="1126237"/>
    <lineage>
        <taxon>Archaea</taxon>
        <taxon>Methanobacteriati</taxon>
        <taxon>Methanobacteriota</taxon>
        <taxon>Stenosarchaea group</taxon>
        <taxon>Halobacteria</taxon>
        <taxon>Halobacteriales</taxon>
        <taxon>Haloferacaceae</taxon>
        <taxon>Halobellus</taxon>
    </lineage>
</organism>
<feature type="transmembrane region" description="Helical" evidence="5">
    <location>
        <begin position="308"/>
        <end position="324"/>
    </location>
</feature>
<dbReference type="Pfam" id="PF01699">
    <property type="entry name" value="Na_Ca_ex"/>
    <property type="match status" value="2"/>
</dbReference>
<evidence type="ECO:0000256" key="4">
    <source>
        <dbReference type="ARBA" id="ARBA00023136"/>
    </source>
</evidence>
<sequence length="325" mass="34219">MAELLIPAVLFVGSLGALLLASDVFTSAAEQIGLSLGVSPFIIGVTVVAGGTSLPELTSSILAVLRGAPEIVMGSVVGSNISNMLLVLGTAAVVGGNILVIRELVEVDLPLLVASAVFLLLATWGSPFSWYEGLLAVVALGVYIQFTIREKDRYVGMLIEEMVEESGEADSEEPRPQTDTRTYARLVLSIGVVFAAAYGLVESIITVSTTLQIGTEIVAITAVAVGTSLPEIVVSIVAVRRDLPGLAVGNVLGSNLYNSFLGTGLPSLAGDLVVPTSIRSYGLPAMVLITVLYFFITQDREITRWEGMTLLLLYVVFIVNLGSFL</sequence>
<evidence type="ECO:0000259" key="6">
    <source>
        <dbReference type="Pfam" id="PF01699"/>
    </source>
</evidence>
<dbReference type="InterPro" id="IPR004481">
    <property type="entry name" value="K/Na/Ca-exchanger"/>
</dbReference>
<dbReference type="Proteomes" id="UP001597085">
    <property type="component" value="Unassembled WGS sequence"/>
</dbReference>
<feature type="transmembrane region" description="Helical" evidence="5">
    <location>
        <begin position="217"/>
        <end position="239"/>
    </location>
</feature>
<dbReference type="PANTHER" id="PTHR10846">
    <property type="entry name" value="SODIUM/POTASSIUM/CALCIUM EXCHANGER"/>
    <property type="match status" value="1"/>
</dbReference>
<feature type="domain" description="Sodium/calcium exchanger membrane region" evidence="6">
    <location>
        <begin position="185"/>
        <end position="319"/>
    </location>
</feature>
<dbReference type="GO" id="GO:0016020">
    <property type="term" value="C:membrane"/>
    <property type="evidence" value="ECO:0007669"/>
    <property type="project" value="UniProtKB-SubCell"/>
</dbReference>
<evidence type="ECO:0000256" key="3">
    <source>
        <dbReference type="ARBA" id="ARBA00022989"/>
    </source>
</evidence>
<feature type="transmembrane region" description="Helical" evidence="5">
    <location>
        <begin position="81"/>
        <end position="100"/>
    </location>
</feature>
<protein>
    <submittedName>
        <fullName evidence="7">Calcium/sodium antiporter</fullName>
    </submittedName>
</protein>
<keyword evidence="8" id="KW-1185">Reference proteome</keyword>
<gene>
    <name evidence="7" type="ORF">ACFSBX_14340</name>
</gene>
<name>A0ABD6CPZ1_9EURY</name>
<keyword evidence="2 5" id="KW-0812">Transmembrane</keyword>
<proteinExistence type="predicted"/>
<feature type="transmembrane region" description="Helical" evidence="5">
    <location>
        <begin position="246"/>
        <end position="266"/>
    </location>
</feature>
<evidence type="ECO:0000256" key="1">
    <source>
        <dbReference type="ARBA" id="ARBA00004141"/>
    </source>
</evidence>